<dbReference type="EMBL" id="BAAAZP010000004">
    <property type="protein sequence ID" value="GAA3643904.1"/>
    <property type="molecule type" value="Genomic_DNA"/>
</dbReference>
<dbReference type="Gene3D" id="1.10.1740.10">
    <property type="match status" value="1"/>
</dbReference>
<keyword evidence="3" id="KW-0731">Sigma factor</keyword>
<evidence type="ECO:0000313" key="7">
    <source>
        <dbReference type="EMBL" id="GAA3643904.1"/>
    </source>
</evidence>
<dbReference type="InterPro" id="IPR013325">
    <property type="entry name" value="RNA_pol_sigma_r2"/>
</dbReference>
<evidence type="ECO:0000259" key="5">
    <source>
        <dbReference type="Pfam" id="PF04542"/>
    </source>
</evidence>
<evidence type="ECO:0000256" key="2">
    <source>
        <dbReference type="ARBA" id="ARBA00023015"/>
    </source>
</evidence>
<dbReference type="InterPro" id="IPR013249">
    <property type="entry name" value="RNA_pol_sigma70_r4_t2"/>
</dbReference>
<evidence type="ECO:0000256" key="3">
    <source>
        <dbReference type="ARBA" id="ARBA00023082"/>
    </source>
</evidence>
<dbReference type="SUPFAM" id="SSF88946">
    <property type="entry name" value="Sigma2 domain of RNA polymerase sigma factors"/>
    <property type="match status" value="1"/>
</dbReference>
<evidence type="ECO:0000259" key="6">
    <source>
        <dbReference type="Pfam" id="PF08281"/>
    </source>
</evidence>
<dbReference type="InterPro" id="IPR014284">
    <property type="entry name" value="RNA_pol_sigma-70_dom"/>
</dbReference>
<sequence>MNEQDDRSRFEAVYRQTYEQILGYAVRRCSSPEDAADIVAETYVIAWRRIAELPHGEAGKLWLYGVARRVLANHRRGERRRLTRHTELTDELEHLYAAHSHQSEQDGANGVDEALDLLADSDRELLALALWEGLDPGEIAHVLDCSRNAARIRLHRARRRFAKALEKTRSSARFAARPLIEKESR</sequence>
<dbReference type="SUPFAM" id="SSF88659">
    <property type="entry name" value="Sigma3 and sigma4 domains of RNA polymerase sigma factors"/>
    <property type="match status" value="1"/>
</dbReference>
<accession>A0ABP7AZ13</accession>
<dbReference type="InterPro" id="IPR036388">
    <property type="entry name" value="WH-like_DNA-bd_sf"/>
</dbReference>
<dbReference type="InterPro" id="IPR007627">
    <property type="entry name" value="RNA_pol_sigma70_r2"/>
</dbReference>
<dbReference type="InterPro" id="IPR039425">
    <property type="entry name" value="RNA_pol_sigma-70-like"/>
</dbReference>
<feature type="domain" description="RNA polymerase sigma-70 region 2" evidence="5">
    <location>
        <begin position="14"/>
        <end position="81"/>
    </location>
</feature>
<dbReference type="NCBIfam" id="TIGR02937">
    <property type="entry name" value="sigma70-ECF"/>
    <property type="match status" value="1"/>
</dbReference>
<protein>
    <recommendedName>
        <fullName evidence="9">RNA polymerase sigma-70 factor, ECF subfamily</fullName>
    </recommendedName>
</protein>
<keyword evidence="2" id="KW-0805">Transcription regulation</keyword>
<dbReference type="PANTHER" id="PTHR43133:SF25">
    <property type="entry name" value="RNA POLYMERASE SIGMA FACTOR RFAY-RELATED"/>
    <property type="match status" value="1"/>
</dbReference>
<gene>
    <name evidence="7" type="ORF">GCM10022224_002950</name>
</gene>
<evidence type="ECO:0000313" key="8">
    <source>
        <dbReference type="Proteomes" id="UP001500902"/>
    </source>
</evidence>
<dbReference type="Pfam" id="PF08281">
    <property type="entry name" value="Sigma70_r4_2"/>
    <property type="match status" value="1"/>
</dbReference>
<reference evidence="8" key="1">
    <citation type="journal article" date="2019" name="Int. J. Syst. Evol. Microbiol.">
        <title>The Global Catalogue of Microorganisms (GCM) 10K type strain sequencing project: providing services to taxonomists for standard genome sequencing and annotation.</title>
        <authorList>
            <consortium name="The Broad Institute Genomics Platform"/>
            <consortium name="The Broad Institute Genome Sequencing Center for Infectious Disease"/>
            <person name="Wu L."/>
            <person name="Ma J."/>
        </authorList>
    </citation>
    <scope>NUCLEOTIDE SEQUENCE [LARGE SCALE GENOMIC DNA]</scope>
    <source>
        <strain evidence="8">JCM 16904</strain>
    </source>
</reference>
<comment type="similarity">
    <text evidence="1">Belongs to the sigma-70 factor family. ECF subfamily.</text>
</comment>
<keyword evidence="4" id="KW-0804">Transcription</keyword>
<dbReference type="RefSeq" id="WP_344872083.1">
    <property type="nucleotide sequence ID" value="NZ_BAAAZP010000004.1"/>
</dbReference>
<name>A0ABP7AZ13_9ACTN</name>
<dbReference type="InterPro" id="IPR013324">
    <property type="entry name" value="RNA_pol_sigma_r3/r4-like"/>
</dbReference>
<evidence type="ECO:0000256" key="1">
    <source>
        <dbReference type="ARBA" id="ARBA00010641"/>
    </source>
</evidence>
<evidence type="ECO:0000256" key="4">
    <source>
        <dbReference type="ARBA" id="ARBA00023163"/>
    </source>
</evidence>
<dbReference type="Pfam" id="PF04542">
    <property type="entry name" value="Sigma70_r2"/>
    <property type="match status" value="1"/>
</dbReference>
<evidence type="ECO:0008006" key="9">
    <source>
        <dbReference type="Google" id="ProtNLM"/>
    </source>
</evidence>
<feature type="domain" description="RNA polymerase sigma factor 70 region 4 type 2" evidence="6">
    <location>
        <begin position="111"/>
        <end position="160"/>
    </location>
</feature>
<organism evidence="7 8">
    <name type="scientific">Nonomuraea antimicrobica</name>
    <dbReference type="NCBI Taxonomy" id="561173"/>
    <lineage>
        <taxon>Bacteria</taxon>
        <taxon>Bacillati</taxon>
        <taxon>Actinomycetota</taxon>
        <taxon>Actinomycetes</taxon>
        <taxon>Streptosporangiales</taxon>
        <taxon>Streptosporangiaceae</taxon>
        <taxon>Nonomuraea</taxon>
    </lineage>
</organism>
<keyword evidence="8" id="KW-1185">Reference proteome</keyword>
<dbReference type="Gene3D" id="1.10.10.10">
    <property type="entry name" value="Winged helix-like DNA-binding domain superfamily/Winged helix DNA-binding domain"/>
    <property type="match status" value="1"/>
</dbReference>
<proteinExistence type="inferred from homology"/>
<comment type="caution">
    <text evidence="7">The sequence shown here is derived from an EMBL/GenBank/DDBJ whole genome shotgun (WGS) entry which is preliminary data.</text>
</comment>
<dbReference type="Proteomes" id="UP001500902">
    <property type="component" value="Unassembled WGS sequence"/>
</dbReference>
<dbReference type="PANTHER" id="PTHR43133">
    <property type="entry name" value="RNA POLYMERASE ECF-TYPE SIGMA FACTO"/>
    <property type="match status" value="1"/>
</dbReference>